<keyword evidence="1" id="KW-0929">Antimicrobial</keyword>
<dbReference type="GO" id="GO:0042742">
    <property type="term" value="P:defense response to bacterium"/>
    <property type="evidence" value="ECO:0007669"/>
    <property type="project" value="UniProtKB-KW"/>
</dbReference>
<dbReference type="PANTHER" id="PTHR21666">
    <property type="entry name" value="PEPTIDASE-RELATED"/>
    <property type="match status" value="1"/>
</dbReference>
<organism evidence="4">
    <name type="scientific">uncultured Caudovirales phage</name>
    <dbReference type="NCBI Taxonomy" id="2100421"/>
    <lineage>
        <taxon>Viruses</taxon>
        <taxon>Duplodnaviria</taxon>
        <taxon>Heunggongvirae</taxon>
        <taxon>Uroviricota</taxon>
        <taxon>Caudoviricetes</taxon>
        <taxon>Peduoviridae</taxon>
        <taxon>Maltschvirus</taxon>
        <taxon>Maltschvirus maltsch</taxon>
    </lineage>
</organism>
<dbReference type="PANTHER" id="PTHR21666:SF270">
    <property type="entry name" value="MUREIN HYDROLASE ACTIVATOR ENVC"/>
    <property type="match status" value="1"/>
</dbReference>
<protein>
    <submittedName>
        <fullName evidence="4">Peptidase M23</fullName>
    </submittedName>
</protein>
<dbReference type="Pfam" id="PF01551">
    <property type="entry name" value="Peptidase_M23"/>
    <property type="match status" value="1"/>
</dbReference>
<dbReference type="GO" id="GO:0004222">
    <property type="term" value="F:metalloendopeptidase activity"/>
    <property type="evidence" value="ECO:0007669"/>
    <property type="project" value="TreeGrafter"/>
</dbReference>
<evidence type="ECO:0000259" key="3">
    <source>
        <dbReference type="Pfam" id="PF01551"/>
    </source>
</evidence>
<keyword evidence="2" id="KW-0081">Bacteriolytic enzyme</keyword>
<dbReference type="InterPro" id="IPR050570">
    <property type="entry name" value="Cell_wall_metabolism_enzyme"/>
</dbReference>
<dbReference type="Gene3D" id="2.70.70.10">
    <property type="entry name" value="Glucose Permease (Domain IIA)"/>
    <property type="match status" value="1"/>
</dbReference>
<dbReference type="InterPro" id="IPR016047">
    <property type="entry name" value="M23ase_b-sheet_dom"/>
</dbReference>
<proteinExistence type="predicted"/>
<evidence type="ECO:0000313" key="4">
    <source>
        <dbReference type="EMBL" id="CAB4145573.1"/>
    </source>
</evidence>
<dbReference type="EMBL" id="LR796456">
    <property type="protein sequence ID" value="CAB4145573.1"/>
    <property type="molecule type" value="Genomic_DNA"/>
</dbReference>
<sequence length="140" mass="15278">MKPIKLGTITFPYGAKYRNGTRHKGVDYRSSIGTPVQACVGGVVVHAGRHIYKKGWGLSFGIHVIVDNDRFPDGSAGLWAGYCHLSAVNVHVGQRIDKGHVVGMSGNTGNSTGPHLHLQILSQRTWNPTKVKNPQRWIDA</sequence>
<name>A0A6J5MJ89_9CAUD</name>
<feature type="domain" description="M23ase beta-sheet core" evidence="3">
    <location>
        <begin position="22"/>
        <end position="123"/>
    </location>
</feature>
<evidence type="ECO:0000256" key="2">
    <source>
        <dbReference type="ARBA" id="ARBA00022638"/>
    </source>
</evidence>
<dbReference type="CDD" id="cd12797">
    <property type="entry name" value="M23_peptidase"/>
    <property type="match status" value="1"/>
</dbReference>
<dbReference type="GO" id="GO:0031640">
    <property type="term" value="P:killing of cells of another organism"/>
    <property type="evidence" value="ECO:0007669"/>
    <property type="project" value="UniProtKB-KW"/>
</dbReference>
<dbReference type="SUPFAM" id="SSF51261">
    <property type="entry name" value="Duplicated hybrid motif"/>
    <property type="match status" value="1"/>
</dbReference>
<reference evidence="4" key="1">
    <citation type="submission" date="2020-04" db="EMBL/GenBank/DDBJ databases">
        <authorList>
            <person name="Chiriac C."/>
            <person name="Salcher M."/>
            <person name="Ghai R."/>
            <person name="Kavagutti S V."/>
        </authorList>
    </citation>
    <scope>NUCLEOTIDE SEQUENCE</scope>
</reference>
<evidence type="ECO:0000256" key="1">
    <source>
        <dbReference type="ARBA" id="ARBA00022529"/>
    </source>
</evidence>
<accession>A0A6J5MJ89</accession>
<gene>
    <name evidence="4" type="ORF">UFOVP482_13</name>
</gene>
<dbReference type="InterPro" id="IPR011055">
    <property type="entry name" value="Dup_hybrid_motif"/>
</dbReference>